<comment type="caution">
    <text evidence="2">The sequence shown here is derived from an EMBL/GenBank/DDBJ whole genome shotgun (WGS) entry which is preliminary data.</text>
</comment>
<sequence length="70" mass="7994">MTKDTDHPFLRPLWRRVALVVFCAAWAVWEFSNGETFWGTLAAGMAVYGAWIFVISYKAPVDGPTEERKE</sequence>
<organism evidence="2 3">
    <name type="scientific">Kumtagia ephedrae</name>
    <dbReference type="NCBI Taxonomy" id="2116701"/>
    <lineage>
        <taxon>Bacteria</taxon>
        <taxon>Pseudomonadati</taxon>
        <taxon>Pseudomonadota</taxon>
        <taxon>Alphaproteobacteria</taxon>
        <taxon>Hyphomicrobiales</taxon>
        <taxon>Phyllobacteriaceae</taxon>
        <taxon>Kumtagia</taxon>
    </lineage>
</organism>
<reference evidence="2 3" key="1">
    <citation type="submission" date="2018-03" db="EMBL/GenBank/DDBJ databases">
        <title>The draft genome of Mesorhizobium sp. 6GN-30.</title>
        <authorList>
            <person name="Liu L."/>
            <person name="Li L."/>
            <person name="Wang T."/>
            <person name="Zhang X."/>
            <person name="Liang L."/>
        </authorList>
    </citation>
    <scope>NUCLEOTIDE SEQUENCE [LARGE SCALE GENOMIC DNA]</scope>
    <source>
        <strain evidence="2 3">6GN30</strain>
    </source>
</reference>
<dbReference type="OrthoDB" id="7362327at2"/>
<evidence type="ECO:0000313" key="2">
    <source>
        <dbReference type="EMBL" id="PSJ61061.1"/>
    </source>
</evidence>
<proteinExistence type="predicted"/>
<name>A0A2P7SFF6_9HYPH</name>
<gene>
    <name evidence="2" type="ORF">C7I84_10165</name>
</gene>
<feature type="transmembrane region" description="Helical" evidence="1">
    <location>
        <begin position="37"/>
        <end position="59"/>
    </location>
</feature>
<dbReference type="RefSeq" id="WP_106772066.1">
    <property type="nucleotide sequence ID" value="NZ_PXYK01000008.1"/>
</dbReference>
<evidence type="ECO:0000256" key="1">
    <source>
        <dbReference type="SAM" id="Phobius"/>
    </source>
</evidence>
<keyword evidence="1" id="KW-1133">Transmembrane helix</keyword>
<feature type="transmembrane region" description="Helical" evidence="1">
    <location>
        <begin position="12"/>
        <end position="31"/>
    </location>
</feature>
<protein>
    <recommendedName>
        <fullName evidence="4">DUF3329 domain-containing protein</fullName>
    </recommendedName>
</protein>
<keyword evidence="3" id="KW-1185">Reference proteome</keyword>
<keyword evidence="1" id="KW-0812">Transmembrane</keyword>
<evidence type="ECO:0000313" key="3">
    <source>
        <dbReference type="Proteomes" id="UP000241229"/>
    </source>
</evidence>
<dbReference type="Proteomes" id="UP000241229">
    <property type="component" value="Unassembled WGS sequence"/>
</dbReference>
<dbReference type="AlphaFoldDB" id="A0A2P7SFF6"/>
<dbReference type="EMBL" id="PXYK01000008">
    <property type="protein sequence ID" value="PSJ61061.1"/>
    <property type="molecule type" value="Genomic_DNA"/>
</dbReference>
<accession>A0A2P7SFF6</accession>
<keyword evidence="1" id="KW-0472">Membrane</keyword>
<evidence type="ECO:0008006" key="4">
    <source>
        <dbReference type="Google" id="ProtNLM"/>
    </source>
</evidence>